<keyword evidence="4" id="KW-0249">Electron transport</keyword>
<comment type="caution">
    <text evidence="7">The sequence shown here is derived from an EMBL/GenBank/DDBJ whole genome shotgun (WGS) entry which is preliminary data.</text>
</comment>
<keyword evidence="2" id="KW-0349">Heme</keyword>
<evidence type="ECO:0000256" key="5">
    <source>
        <dbReference type="ARBA" id="ARBA00023004"/>
    </source>
</evidence>
<keyword evidence="8" id="KW-1185">Reference proteome</keyword>
<dbReference type="Gene3D" id="2.60.40.1190">
    <property type="match status" value="1"/>
</dbReference>
<evidence type="ECO:0000313" key="8">
    <source>
        <dbReference type="Proteomes" id="UP000019141"/>
    </source>
</evidence>
<evidence type="ECO:0000259" key="6">
    <source>
        <dbReference type="Pfam" id="PF09459"/>
    </source>
</evidence>
<evidence type="ECO:0000313" key="7">
    <source>
        <dbReference type="EMBL" id="ETX00425.1"/>
    </source>
</evidence>
<dbReference type="AlphaFoldDB" id="W4LRC1"/>
<evidence type="ECO:0000256" key="1">
    <source>
        <dbReference type="ARBA" id="ARBA00022448"/>
    </source>
</evidence>
<evidence type="ECO:0000256" key="3">
    <source>
        <dbReference type="ARBA" id="ARBA00022723"/>
    </source>
</evidence>
<organism evidence="7 8">
    <name type="scientific">Entotheonella factor</name>
    <dbReference type="NCBI Taxonomy" id="1429438"/>
    <lineage>
        <taxon>Bacteria</taxon>
        <taxon>Pseudomonadati</taxon>
        <taxon>Nitrospinota/Tectimicrobiota group</taxon>
        <taxon>Candidatus Tectimicrobiota</taxon>
        <taxon>Candidatus Entotheonellia</taxon>
        <taxon>Candidatus Entotheonellales</taxon>
        <taxon>Candidatus Entotheonellaceae</taxon>
        <taxon>Candidatus Entotheonella</taxon>
    </lineage>
</organism>
<gene>
    <name evidence="7" type="ORF">ETSY1_11270</name>
</gene>
<keyword evidence="3" id="KW-0479">Metal-binding</keyword>
<evidence type="ECO:0000256" key="2">
    <source>
        <dbReference type="ARBA" id="ARBA00022617"/>
    </source>
</evidence>
<dbReference type="Pfam" id="PF09459">
    <property type="entry name" value="EB_dh"/>
    <property type="match status" value="1"/>
</dbReference>
<name>W4LRC1_ENTF1</name>
<dbReference type="GO" id="GO:0020037">
    <property type="term" value="F:heme binding"/>
    <property type="evidence" value="ECO:0007669"/>
    <property type="project" value="InterPro"/>
</dbReference>
<dbReference type="GO" id="GO:0046872">
    <property type="term" value="F:metal ion binding"/>
    <property type="evidence" value="ECO:0007669"/>
    <property type="project" value="UniProtKB-KW"/>
</dbReference>
<feature type="domain" description="Cytochrome c-552/DMSO reductase-like haem-binding" evidence="6">
    <location>
        <begin position="2"/>
        <end position="262"/>
    </location>
</feature>
<keyword evidence="1" id="KW-0813">Transport</keyword>
<keyword evidence="5" id="KW-0408">Iron</keyword>
<dbReference type="InterPro" id="IPR019020">
    <property type="entry name" value="Cyt-c552/DMSO_Rdtase_haem-bd"/>
</dbReference>
<protein>
    <recommendedName>
        <fullName evidence="6">Cytochrome c-552/DMSO reductase-like haem-binding domain-containing protein</fullName>
    </recommendedName>
</protein>
<reference evidence="7 8" key="1">
    <citation type="journal article" date="2014" name="Nature">
        <title>An environmental bacterial taxon with a large and distinct metabolic repertoire.</title>
        <authorList>
            <person name="Wilson M.C."/>
            <person name="Mori T."/>
            <person name="Ruckert C."/>
            <person name="Uria A.R."/>
            <person name="Helf M.J."/>
            <person name="Takada K."/>
            <person name="Gernert C."/>
            <person name="Steffens U.A."/>
            <person name="Heycke N."/>
            <person name="Schmitt S."/>
            <person name="Rinke C."/>
            <person name="Helfrich E.J."/>
            <person name="Brachmann A.O."/>
            <person name="Gurgui C."/>
            <person name="Wakimoto T."/>
            <person name="Kracht M."/>
            <person name="Crusemann M."/>
            <person name="Hentschel U."/>
            <person name="Abe I."/>
            <person name="Matsunaga S."/>
            <person name="Kalinowski J."/>
            <person name="Takeyama H."/>
            <person name="Piel J."/>
        </authorList>
    </citation>
    <scope>NUCLEOTIDE SEQUENCE [LARGE SCALE GENOMIC DNA]</scope>
    <source>
        <strain evidence="8">TSY1</strain>
    </source>
</reference>
<accession>W4LRC1</accession>
<proteinExistence type="predicted"/>
<sequence length="273" mass="30861">MRALYNDRDIFFLLSWPDYSHSIRQAGSWERVHVGAQFGKAATEAQDKWERFGDEDALSWVWNLDATALSQSGALNHIHLQDAKTQAGKLDRWYWAAGSTGPLRLLLDQHLAADGVHDDSGTSFLIPNYTEVDDPATPLNEALYPVFMPRPDLTQRKIPKIFAMRGEKPILLYYHSEVTGFDLALIDREAKLPGYVFSEAAAGSVIDVEVGSFHDAEAETWTLELRRQRVTDTPQEDVQFRDLSRAYEFAIGVFDNTPIDGSFSQAYRLTFAQ</sequence>
<dbReference type="HOGENOM" id="CLU_1018146_0_0_7"/>
<dbReference type="Proteomes" id="UP000019141">
    <property type="component" value="Unassembled WGS sequence"/>
</dbReference>
<dbReference type="EMBL" id="AZHW01000339">
    <property type="protein sequence ID" value="ETX00425.1"/>
    <property type="molecule type" value="Genomic_DNA"/>
</dbReference>
<evidence type="ECO:0000256" key="4">
    <source>
        <dbReference type="ARBA" id="ARBA00022982"/>
    </source>
</evidence>